<dbReference type="Proteomes" id="UP001176941">
    <property type="component" value="Unassembled WGS sequence"/>
</dbReference>
<dbReference type="EMBL" id="CATKSN020000247">
    <property type="protein sequence ID" value="CAI9149349.1"/>
    <property type="molecule type" value="Genomic_DNA"/>
</dbReference>
<organism evidence="2 3">
    <name type="scientific">Rangifer tarandus platyrhynchus</name>
    <name type="common">Svalbard reindeer</name>
    <dbReference type="NCBI Taxonomy" id="3082113"/>
    <lineage>
        <taxon>Eukaryota</taxon>
        <taxon>Metazoa</taxon>
        <taxon>Chordata</taxon>
        <taxon>Craniata</taxon>
        <taxon>Vertebrata</taxon>
        <taxon>Euteleostomi</taxon>
        <taxon>Mammalia</taxon>
        <taxon>Eutheria</taxon>
        <taxon>Laurasiatheria</taxon>
        <taxon>Artiodactyla</taxon>
        <taxon>Ruminantia</taxon>
        <taxon>Pecora</taxon>
        <taxon>Cervidae</taxon>
        <taxon>Odocoileinae</taxon>
        <taxon>Rangifer</taxon>
    </lineage>
</organism>
<comment type="caution">
    <text evidence="2">The sequence shown here is derived from an EMBL/GenBank/DDBJ whole genome shotgun (WGS) entry which is preliminary data.</text>
</comment>
<protein>
    <submittedName>
        <fullName evidence="2">Uncharacterized protein</fullName>
    </submittedName>
</protein>
<feature type="region of interest" description="Disordered" evidence="1">
    <location>
        <begin position="97"/>
        <end position="121"/>
    </location>
</feature>
<evidence type="ECO:0000313" key="2">
    <source>
        <dbReference type="EMBL" id="CAI9149349.1"/>
    </source>
</evidence>
<sequence>NADNGALEAFPYLTMLPIARKLPPESTSAPAFIAEYLPSDTAIPQANSTPSAVSRFPSLLSATLSPSSSAGVFLQDRKHANTTEGGGSTPVTSTLIQQAQTDQEVPRQHENTTEGGATQGMNPQRLVQQQEPQQLLTLLSLQQRLASRQEPTAGGAQVNVDSAEEEVQLEASCACYDPADEPCTAEEAYDSLMDLASFLKEPLCSDSPSTAAAFFSITNLQGTADASRYFAARGLGRVHCPQPGFERGAVDEATRKHVPVVTFSKFRDLADLNQFCQDGLPQWQQTPPARVTVYQVHLRTGSVMNASRQTHPHAALTDEISSPRHVGASTRDGTPETACASSDFAVVQPVAYLAVVRLLKRDYGAVKPLLMLHCRPPQRPYNSFGPVRSRDCIAPRYCTIVRMYSVILMGACECPFGGSPLRLRGGPSFRADLECAGGRRYATPTPAYGSQPKIDLPFMCTSRGFERLSDEETIDCSSTLGYYVFCAGDTPDDETSTLLPGEHGGSEDAAQFLEQAA</sequence>
<proteinExistence type="predicted"/>
<evidence type="ECO:0000313" key="3">
    <source>
        <dbReference type="Proteomes" id="UP001176941"/>
    </source>
</evidence>
<keyword evidence="3" id="KW-1185">Reference proteome</keyword>
<reference evidence="2" key="1">
    <citation type="submission" date="2023-04" db="EMBL/GenBank/DDBJ databases">
        <authorList>
            <consortium name="ELIXIR-Norway"/>
        </authorList>
    </citation>
    <scope>NUCLEOTIDE SEQUENCE [LARGE SCALE GENOMIC DNA]</scope>
</reference>
<feature type="non-terminal residue" evidence="2">
    <location>
        <position position="1"/>
    </location>
</feature>
<gene>
    <name evidence="2" type="ORF">MRATA1EN1_LOCUS30967</name>
</gene>
<accession>A0ABN8XKF1</accession>
<name>A0ABN8XKF1_RANTA</name>
<evidence type="ECO:0000256" key="1">
    <source>
        <dbReference type="SAM" id="MobiDB-lite"/>
    </source>
</evidence>